<dbReference type="RefSeq" id="WP_053180092.1">
    <property type="nucleotide sequence ID" value="NZ_LGIA01000032.1"/>
</dbReference>
<gene>
    <name evidence="2" type="ORF">NC99_08800</name>
</gene>
<keyword evidence="1" id="KW-0812">Transmembrane</keyword>
<reference evidence="3" key="1">
    <citation type="submission" date="2015-07" db="EMBL/GenBank/DDBJ databases">
        <title>Genome sequencing of Sunxiuqinia dokdonensis strain SK.</title>
        <authorList>
            <person name="Ahn S."/>
            <person name="Kim B.-C."/>
        </authorList>
    </citation>
    <scope>NUCLEOTIDE SEQUENCE [LARGE SCALE GENOMIC DNA]</scope>
    <source>
        <strain evidence="3">SK</strain>
    </source>
</reference>
<sequence length="222" mass="25871">METKNMIARTEMLVGSALLLLIAYGLYLGHLVGENEFWHYVREDGPAEWLTTLFLFACSFIGVYRAYKFRKLKKPLWMLTWGAMAFLFFFAAGEEISWGQRIFGIESSEFFLENNKQAETNLHNLIVGGQNINILIFSRLMFVVLIIYFVFSRLLVLKVPAIRRLINRFRVPLPKKQHLILMGVSTVMVLLISLKKESELHELSFAMVFFLIFLNPYEIDQD</sequence>
<dbReference type="OrthoDB" id="7067875at2"/>
<feature type="transmembrane region" description="Helical" evidence="1">
    <location>
        <begin position="132"/>
        <end position="156"/>
    </location>
</feature>
<comment type="caution">
    <text evidence="2">The sequence shown here is derived from an EMBL/GenBank/DDBJ whole genome shotgun (WGS) entry which is preliminary data.</text>
</comment>
<keyword evidence="3" id="KW-1185">Reference proteome</keyword>
<keyword evidence="1" id="KW-0472">Membrane</keyword>
<evidence type="ECO:0000313" key="2">
    <source>
        <dbReference type="EMBL" id="KOH46343.1"/>
    </source>
</evidence>
<organism evidence="2 3">
    <name type="scientific">Sunxiuqinia dokdonensis</name>
    <dbReference type="NCBI Taxonomy" id="1409788"/>
    <lineage>
        <taxon>Bacteria</taxon>
        <taxon>Pseudomonadati</taxon>
        <taxon>Bacteroidota</taxon>
        <taxon>Bacteroidia</taxon>
        <taxon>Marinilabiliales</taxon>
        <taxon>Prolixibacteraceae</taxon>
        <taxon>Sunxiuqinia</taxon>
    </lineage>
</organism>
<dbReference type="PATRIC" id="fig|1409788.3.peg.897"/>
<dbReference type="Proteomes" id="UP000036958">
    <property type="component" value="Unassembled WGS sequence"/>
</dbReference>
<accession>A0A0L8VDB0</accession>
<proteinExistence type="predicted"/>
<feature type="transmembrane region" description="Helical" evidence="1">
    <location>
        <begin position="76"/>
        <end position="93"/>
    </location>
</feature>
<feature type="transmembrane region" description="Helical" evidence="1">
    <location>
        <begin position="49"/>
        <end position="67"/>
    </location>
</feature>
<evidence type="ECO:0000256" key="1">
    <source>
        <dbReference type="SAM" id="Phobius"/>
    </source>
</evidence>
<keyword evidence="1" id="KW-1133">Transmembrane helix</keyword>
<feature type="transmembrane region" description="Helical" evidence="1">
    <location>
        <begin position="177"/>
        <end position="194"/>
    </location>
</feature>
<feature type="transmembrane region" description="Helical" evidence="1">
    <location>
        <begin position="12"/>
        <end position="29"/>
    </location>
</feature>
<dbReference type="STRING" id="1409788.NC99_08800"/>
<dbReference type="EMBL" id="LGIA01000032">
    <property type="protein sequence ID" value="KOH46343.1"/>
    <property type="molecule type" value="Genomic_DNA"/>
</dbReference>
<evidence type="ECO:0000313" key="3">
    <source>
        <dbReference type="Proteomes" id="UP000036958"/>
    </source>
</evidence>
<name>A0A0L8VDB0_9BACT</name>
<dbReference type="AlphaFoldDB" id="A0A0L8VDB0"/>
<protein>
    <submittedName>
        <fullName evidence="2">Uncharacterized protein</fullName>
    </submittedName>
</protein>